<organism evidence="1 2">
    <name type="scientific">Aristaeella lactis</name>
    <dbReference type="NCBI Taxonomy" id="3046383"/>
    <lineage>
        <taxon>Bacteria</taxon>
        <taxon>Bacillati</taxon>
        <taxon>Bacillota</taxon>
        <taxon>Clostridia</taxon>
        <taxon>Eubacteriales</taxon>
        <taxon>Aristaeellaceae</taxon>
        <taxon>Aristaeella</taxon>
    </lineage>
</organism>
<name>A0AC61PIQ2_9FIRM</name>
<gene>
    <name evidence="1" type="ORF">SAMN06297397_0568</name>
</gene>
<evidence type="ECO:0000313" key="2">
    <source>
        <dbReference type="Proteomes" id="UP000192328"/>
    </source>
</evidence>
<proteinExistence type="predicted"/>
<dbReference type="Proteomes" id="UP000192328">
    <property type="component" value="Unassembled WGS sequence"/>
</dbReference>
<sequence>MSLDVEVKGLPRHNYGYGQFNLFRGEIVKAVYGWDLYEIWKKKFADDDDVKRWNEKCNDDLDLFILHSDCDGKFTVSECRKVRNAMKSVEEKIDESDMSKEHKQMVNEWYCMFAFCARNRVIMKFN</sequence>
<reference evidence="1" key="1">
    <citation type="submission" date="2017-04" db="EMBL/GenBank/DDBJ databases">
        <authorList>
            <person name="Varghese N."/>
            <person name="Submissions S."/>
        </authorList>
    </citation>
    <scope>NUCLEOTIDE SEQUENCE</scope>
    <source>
        <strain evidence="1">WTE2008</strain>
    </source>
</reference>
<protein>
    <submittedName>
        <fullName evidence="1">Uncharacterized protein</fullName>
    </submittedName>
</protein>
<accession>A0AC61PIQ2</accession>
<comment type="caution">
    <text evidence="1">The sequence shown here is derived from an EMBL/GenBank/DDBJ whole genome shotgun (WGS) entry which is preliminary data.</text>
</comment>
<dbReference type="EMBL" id="FWXZ01000001">
    <property type="protein sequence ID" value="SMC39351.1"/>
    <property type="molecule type" value="Genomic_DNA"/>
</dbReference>
<evidence type="ECO:0000313" key="1">
    <source>
        <dbReference type="EMBL" id="SMC39351.1"/>
    </source>
</evidence>
<keyword evidence="2" id="KW-1185">Reference proteome</keyword>